<dbReference type="OrthoDB" id="5989402at2759"/>
<gene>
    <name evidence="1" type="ORF">PACLA_8A050577</name>
</gene>
<feature type="non-terminal residue" evidence="1">
    <location>
        <position position="108"/>
    </location>
</feature>
<dbReference type="AlphaFoldDB" id="A0A7D9KCJ6"/>
<comment type="caution">
    <text evidence="1">The sequence shown here is derived from an EMBL/GenBank/DDBJ whole genome shotgun (WGS) entry which is preliminary data.</text>
</comment>
<dbReference type="Proteomes" id="UP001152795">
    <property type="component" value="Unassembled WGS sequence"/>
</dbReference>
<name>A0A7D9KCJ6_PARCT</name>
<keyword evidence="2" id="KW-1185">Reference proteome</keyword>
<sequence length="108" mass="11924">MAVVLSICALIFVSQIIQPGKCSTEQAIFRRKEQTYFANHVVKTKQTETELECGMHCVANGLCASVNFKTSGNGKGLCELNSKTLQEASDAVGSMHNPEYNHLYIIRK</sequence>
<dbReference type="EMBL" id="CACRXK020034404">
    <property type="protein sequence ID" value="CAB4044266.1"/>
    <property type="molecule type" value="Genomic_DNA"/>
</dbReference>
<evidence type="ECO:0000313" key="2">
    <source>
        <dbReference type="Proteomes" id="UP001152795"/>
    </source>
</evidence>
<accession>A0A7D9KCJ6</accession>
<dbReference type="InterPro" id="IPR003609">
    <property type="entry name" value="Pan_app"/>
</dbReference>
<dbReference type="Pfam" id="PF00024">
    <property type="entry name" value="PAN_1"/>
    <property type="match status" value="1"/>
</dbReference>
<reference evidence="1" key="1">
    <citation type="submission" date="2020-04" db="EMBL/GenBank/DDBJ databases">
        <authorList>
            <person name="Alioto T."/>
            <person name="Alioto T."/>
            <person name="Gomez Garrido J."/>
        </authorList>
    </citation>
    <scope>NUCLEOTIDE SEQUENCE</scope>
    <source>
        <strain evidence="1">A484AB</strain>
    </source>
</reference>
<dbReference type="PROSITE" id="PS50948">
    <property type="entry name" value="PAN"/>
    <property type="match status" value="1"/>
</dbReference>
<proteinExistence type="predicted"/>
<protein>
    <submittedName>
        <fullName evidence="1">Uncharacterized protein</fullName>
    </submittedName>
</protein>
<organism evidence="1 2">
    <name type="scientific">Paramuricea clavata</name>
    <name type="common">Red gorgonian</name>
    <name type="synonym">Violescent sea-whip</name>
    <dbReference type="NCBI Taxonomy" id="317549"/>
    <lineage>
        <taxon>Eukaryota</taxon>
        <taxon>Metazoa</taxon>
        <taxon>Cnidaria</taxon>
        <taxon>Anthozoa</taxon>
        <taxon>Octocorallia</taxon>
        <taxon>Malacalcyonacea</taxon>
        <taxon>Plexauridae</taxon>
        <taxon>Paramuricea</taxon>
    </lineage>
</organism>
<evidence type="ECO:0000313" key="1">
    <source>
        <dbReference type="EMBL" id="CAB4044266.1"/>
    </source>
</evidence>